<dbReference type="RefSeq" id="WP_331375994.1">
    <property type="nucleotide sequence ID" value="NZ_CP133152.1"/>
</dbReference>
<dbReference type="GO" id="GO:0032259">
    <property type="term" value="P:methylation"/>
    <property type="evidence" value="ECO:0007669"/>
    <property type="project" value="UniProtKB-KW"/>
</dbReference>
<organism evidence="1 2">
    <name type="scientific">Sinorhizobium chiapasense</name>
    <dbReference type="NCBI Taxonomy" id="501572"/>
    <lineage>
        <taxon>Bacteria</taxon>
        <taxon>Pseudomonadati</taxon>
        <taxon>Pseudomonadota</taxon>
        <taxon>Alphaproteobacteria</taxon>
        <taxon>Hyphomicrobiales</taxon>
        <taxon>Rhizobiaceae</taxon>
        <taxon>Sinorhizobium/Ensifer group</taxon>
        <taxon>Sinorhizobium</taxon>
    </lineage>
</organism>
<gene>
    <name evidence="1" type="ORF">RB548_29820</name>
</gene>
<protein>
    <submittedName>
        <fullName evidence="1">Class I SAM-dependent methyltransferase</fullName>
        <ecNumber evidence="1">2.1.1.-</ecNumber>
    </submittedName>
</protein>
<sequence length="297" mass="34120">MESSLVLKIAMRLANRILSLAGGAKLYAPPGHFGSPIVNSRDVDEFVINREKNKKSEFPDFNNSEMDIFFEEISTFFEKVAFLGSKCSNKRYTDSNELFNLGDAYTLASIMASVKPRKFVEIGSGYSSACALDTVETFKIDTEFTFIEPYPKRLYSLLTEQDTARCKIVEKPVQAVDPDVFESMKANDILFIDSSHIMKTGSDVSHEFFEILPALQPGVIVHFHDIFAGWEYPEVWIRENNRSWNEMYALRAFLMYNNRFKILFFNDYFWKSRTEKIKKTPLGSLNDPGSGIYLRKT</sequence>
<dbReference type="SUPFAM" id="SSF53335">
    <property type="entry name" value="S-adenosyl-L-methionine-dependent methyltransferases"/>
    <property type="match status" value="1"/>
</dbReference>
<reference evidence="1" key="1">
    <citation type="submission" date="2023-08" db="EMBL/GenBank/DDBJ databases">
        <title>Complete genome sequence of Sinorhizobium chiapanecum ITTG S70 isolated from Acaciella angustissima nodules in Chiapas-Mexico.</title>
        <authorList>
            <person name="Rincon-Rosales R."/>
            <person name="Rogel M.A."/>
            <person name="Rincon-Medina C.I."/>
            <person name="Guerrero G."/>
            <person name="Manzano-Gomez L.A."/>
            <person name="Lopez-Lopez A."/>
            <person name="Rincon Molina F.A."/>
            <person name="Martinez-Romero E."/>
        </authorList>
    </citation>
    <scope>NUCLEOTIDE SEQUENCE</scope>
    <source>
        <strain evidence="1">ITTG S70</strain>
        <plasmid evidence="1">pSchITTGS70d</plasmid>
    </source>
</reference>
<evidence type="ECO:0000313" key="1">
    <source>
        <dbReference type="EMBL" id="WVT06974.1"/>
    </source>
</evidence>
<dbReference type="Pfam" id="PF13578">
    <property type="entry name" value="Methyltransf_24"/>
    <property type="match status" value="1"/>
</dbReference>
<dbReference type="InterPro" id="IPR029063">
    <property type="entry name" value="SAM-dependent_MTases_sf"/>
</dbReference>
<dbReference type="GO" id="GO:0008168">
    <property type="term" value="F:methyltransferase activity"/>
    <property type="evidence" value="ECO:0007669"/>
    <property type="project" value="UniProtKB-KW"/>
</dbReference>
<dbReference type="Proteomes" id="UP001432360">
    <property type="component" value="Plasmid pSchITTGS70d"/>
</dbReference>
<keyword evidence="1" id="KW-0489">Methyltransferase</keyword>
<proteinExistence type="predicted"/>
<accession>A0ABZ2BHM5</accession>
<dbReference type="EMBL" id="CP133152">
    <property type="protein sequence ID" value="WVT06974.1"/>
    <property type="molecule type" value="Genomic_DNA"/>
</dbReference>
<keyword evidence="2" id="KW-1185">Reference proteome</keyword>
<keyword evidence="1" id="KW-0614">Plasmid</keyword>
<keyword evidence="1" id="KW-0808">Transferase</keyword>
<geneLocation type="plasmid" evidence="1 2">
    <name>pSchITTGS70d</name>
</geneLocation>
<name>A0ABZ2BHM5_9HYPH</name>
<dbReference type="EC" id="2.1.1.-" evidence="1"/>
<dbReference type="Gene3D" id="3.40.50.150">
    <property type="entry name" value="Vaccinia Virus protein VP39"/>
    <property type="match status" value="1"/>
</dbReference>
<evidence type="ECO:0000313" key="2">
    <source>
        <dbReference type="Proteomes" id="UP001432360"/>
    </source>
</evidence>